<dbReference type="GO" id="GO:0003677">
    <property type="term" value="F:DNA binding"/>
    <property type="evidence" value="ECO:0007669"/>
    <property type="project" value="InterPro"/>
</dbReference>
<dbReference type="PANTHER" id="PTHR30015">
    <property type="entry name" value="MRR RESTRICTION SYSTEM PROTEIN"/>
    <property type="match status" value="1"/>
</dbReference>
<dbReference type="AlphaFoldDB" id="A0A286REW0"/>
<dbReference type="InterPro" id="IPR052906">
    <property type="entry name" value="Type_IV_Methyl-Rstrct_Enzyme"/>
</dbReference>
<dbReference type="RefSeq" id="WP_095414803.1">
    <property type="nucleotide sequence ID" value="NZ_CP018477.1"/>
</dbReference>
<reference evidence="4 5" key="1">
    <citation type="journal article" name="Front. Microbiol.">
        <title>Sugar Metabolism of the First Thermophilic Planctomycete Thermogutta terrifontis: Comparative Genomic and Transcriptomic Approaches.</title>
        <authorList>
            <person name="Elcheninov A.G."/>
            <person name="Menzel P."/>
            <person name="Gudbergsdottir S.R."/>
            <person name="Slesarev A.I."/>
            <person name="Kadnikov V.V."/>
            <person name="Krogh A."/>
            <person name="Bonch-Osmolovskaya E.A."/>
            <person name="Peng X."/>
            <person name="Kublanov I.V."/>
        </authorList>
    </citation>
    <scope>NUCLEOTIDE SEQUENCE [LARGE SCALE GENOMIC DNA]</scope>
    <source>
        <strain evidence="4 5">R1</strain>
    </source>
</reference>
<dbReference type="Proteomes" id="UP000215086">
    <property type="component" value="Chromosome"/>
</dbReference>
<keyword evidence="2" id="KW-0472">Membrane</keyword>
<dbReference type="InterPro" id="IPR011856">
    <property type="entry name" value="tRNA_endonuc-like_dom_sf"/>
</dbReference>
<dbReference type="Gene3D" id="3.40.1350.10">
    <property type="match status" value="1"/>
</dbReference>
<evidence type="ECO:0000256" key="2">
    <source>
        <dbReference type="SAM" id="Phobius"/>
    </source>
</evidence>
<gene>
    <name evidence="4" type="ORF">THTE_1903</name>
</gene>
<dbReference type="Pfam" id="PF04471">
    <property type="entry name" value="Mrr_cat"/>
    <property type="match status" value="1"/>
</dbReference>
<accession>A0A286REW0</accession>
<dbReference type="SUPFAM" id="SSF52980">
    <property type="entry name" value="Restriction endonuclease-like"/>
    <property type="match status" value="1"/>
</dbReference>
<keyword evidence="5" id="KW-1185">Reference proteome</keyword>
<evidence type="ECO:0000313" key="4">
    <source>
        <dbReference type="EMBL" id="ASV74505.1"/>
    </source>
</evidence>
<keyword evidence="2" id="KW-1133">Transmembrane helix</keyword>
<proteinExistence type="predicted"/>
<evidence type="ECO:0000256" key="1">
    <source>
        <dbReference type="SAM" id="Coils"/>
    </source>
</evidence>
<dbReference type="KEGG" id="ttf:THTE_1903"/>
<dbReference type="GO" id="GO:0009307">
    <property type="term" value="P:DNA restriction-modification system"/>
    <property type="evidence" value="ECO:0007669"/>
    <property type="project" value="InterPro"/>
</dbReference>
<dbReference type="EMBL" id="CP018477">
    <property type="protein sequence ID" value="ASV74505.1"/>
    <property type="molecule type" value="Genomic_DNA"/>
</dbReference>
<dbReference type="PANTHER" id="PTHR30015:SF6">
    <property type="entry name" value="SLL1429 PROTEIN"/>
    <property type="match status" value="1"/>
</dbReference>
<feature type="domain" description="Restriction endonuclease type IV Mrr" evidence="3">
    <location>
        <begin position="189"/>
        <end position="292"/>
    </location>
</feature>
<dbReference type="InterPro" id="IPR007560">
    <property type="entry name" value="Restrct_endonuc_IV_Mrr"/>
</dbReference>
<feature type="coiled-coil region" evidence="1">
    <location>
        <begin position="21"/>
        <end position="48"/>
    </location>
</feature>
<name>A0A286REW0_9BACT</name>
<keyword evidence="2" id="KW-0812">Transmembrane</keyword>
<evidence type="ECO:0000313" key="5">
    <source>
        <dbReference type="Proteomes" id="UP000215086"/>
    </source>
</evidence>
<feature type="transmembrane region" description="Helical" evidence="2">
    <location>
        <begin position="74"/>
        <end position="93"/>
    </location>
</feature>
<organism evidence="4 5">
    <name type="scientific">Thermogutta terrifontis</name>
    <dbReference type="NCBI Taxonomy" id="1331910"/>
    <lineage>
        <taxon>Bacteria</taxon>
        <taxon>Pseudomonadati</taxon>
        <taxon>Planctomycetota</taxon>
        <taxon>Planctomycetia</taxon>
        <taxon>Pirellulales</taxon>
        <taxon>Thermoguttaceae</taxon>
        <taxon>Thermogutta</taxon>
    </lineage>
</organism>
<keyword evidence="1" id="KW-0175">Coiled coil</keyword>
<dbReference type="GO" id="GO:0015666">
    <property type="term" value="F:restriction endodeoxyribonuclease activity"/>
    <property type="evidence" value="ECO:0007669"/>
    <property type="project" value="TreeGrafter"/>
</dbReference>
<evidence type="ECO:0000259" key="3">
    <source>
        <dbReference type="Pfam" id="PF04471"/>
    </source>
</evidence>
<protein>
    <recommendedName>
        <fullName evidence="3">Restriction endonuclease type IV Mrr domain-containing protein</fullName>
    </recommendedName>
</protein>
<dbReference type="InterPro" id="IPR011335">
    <property type="entry name" value="Restrct_endonuc-II-like"/>
</dbReference>
<dbReference type="OrthoDB" id="9797274at2"/>
<feature type="transmembrane region" description="Helical" evidence="2">
    <location>
        <begin position="99"/>
        <end position="118"/>
    </location>
</feature>
<sequence>MKLPDDPRQLMEMEAATLRSLQLVEAERSQIKRQIDTLRSSLAGLKRERFWAELRLRYVRCAGAIRKWLTLPEWMRFLVWLSAGITLAVGLAITVGPKVAVGALLAGCVVALLSAFPSDTTLEALRQRLMDHLPRLLESHTQLLAELAQKKEELLQTERQVATIRGTLEEIRRSRLHRLAVLASADWRSFRGEMFERFLVQVLNELGYRVHHTGKSGDQGADIICERDGYRVAVQVKGYTHSVGNDAVQEAYSGKAFYQCHGCAVITNSVFTSGARELAQRVGCVLIDQTMIPDLIFGRINLIQLSCQTRVQSQGVA</sequence>